<dbReference type="PANTHER" id="PTHR32268:SF11">
    <property type="entry name" value="HOMOSERINE O-ACETYLTRANSFERASE"/>
    <property type="match status" value="1"/>
</dbReference>
<dbReference type="InterPro" id="IPR029058">
    <property type="entry name" value="AB_hydrolase_fold"/>
</dbReference>
<dbReference type="Gene3D" id="3.40.50.1820">
    <property type="entry name" value="alpha/beta hydrolase"/>
    <property type="match status" value="1"/>
</dbReference>
<dbReference type="NCBIfam" id="NF001209">
    <property type="entry name" value="PRK00175.1"/>
    <property type="match status" value="1"/>
</dbReference>
<dbReference type="Pfam" id="PF00561">
    <property type="entry name" value="Abhydrolase_1"/>
    <property type="match status" value="1"/>
</dbReference>
<evidence type="ECO:0000256" key="1">
    <source>
        <dbReference type="ARBA" id="ARBA00006886"/>
    </source>
</evidence>
<protein>
    <recommendedName>
        <fullName evidence="4">AB hydrolase-1 domain-containing protein</fullName>
    </recommendedName>
</protein>
<proteinExistence type="inferred from homology"/>
<dbReference type="PIRSF" id="PIRSF000443">
    <property type="entry name" value="Homoser_Ac_trans"/>
    <property type="match status" value="1"/>
</dbReference>
<accession>A0AAD2CUW6</accession>
<dbReference type="GO" id="GO:0009086">
    <property type="term" value="P:methionine biosynthetic process"/>
    <property type="evidence" value="ECO:0007669"/>
    <property type="project" value="TreeGrafter"/>
</dbReference>
<feature type="domain" description="AB hydrolase-1" evidence="4">
    <location>
        <begin position="93"/>
        <end position="397"/>
    </location>
</feature>
<sequence>MHLYRRSSRVQSAVHCLTSNRSANIRSPPSALGYQYQQQSRNFGKEMKDEYGSMTSEGETFEAKDFVLESGASLPQAQLRYQTYGNLNQRKDNVIVVCHALTGNASLHAWWGELLGKKKAFDTEKYMIVCCNILGSCYGSTNPQSIDPTTGSTYGKKFPDISVKDTVKFQLKLLKEELQISSIKAVVGGSFGGMQAMEYAIQAGSQVGDYFSEDGSPYIRSVVPIACGAYHTAWQIAISEVQRQAIYADPMWKEDPFQATTGLEIARQLGMISYRTPQGYQKKFGRKLRSDNTPLYGSQALWQVKSYLEYQGLKFIDRFDPVTYVKLTEQMDSHNIARNRAATVEEALNMIEIPMCVLGIDSDVLYPLSDQEEIAASVPKSELKIINSNDGHDGFLLEQDQVARHIVNFLTAIK</sequence>
<dbReference type="SUPFAM" id="SSF53474">
    <property type="entry name" value="alpha/beta-Hydrolases"/>
    <property type="match status" value="1"/>
</dbReference>
<evidence type="ECO:0000259" key="4">
    <source>
        <dbReference type="Pfam" id="PF00561"/>
    </source>
</evidence>
<dbReference type="PANTHER" id="PTHR32268">
    <property type="entry name" value="HOMOSERINE O-ACETYLTRANSFERASE"/>
    <property type="match status" value="1"/>
</dbReference>
<dbReference type="InterPro" id="IPR000073">
    <property type="entry name" value="AB_hydrolase_1"/>
</dbReference>
<evidence type="ECO:0000256" key="3">
    <source>
        <dbReference type="PIRSR" id="PIRSR000443-1"/>
    </source>
</evidence>
<keyword evidence="2" id="KW-0808">Transferase</keyword>
<feature type="active site" description="Nucleophile" evidence="3">
    <location>
        <position position="190"/>
    </location>
</feature>
<dbReference type="GO" id="GO:0004414">
    <property type="term" value="F:homoserine O-acetyltransferase activity"/>
    <property type="evidence" value="ECO:0007669"/>
    <property type="project" value="TreeGrafter"/>
</dbReference>
<feature type="active site" evidence="3">
    <location>
        <position position="363"/>
    </location>
</feature>
<dbReference type="EMBL" id="CAKOGP040001402">
    <property type="protein sequence ID" value="CAJ1945398.1"/>
    <property type="molecule type" value="Genomic_DNA"/>
</dbReference>
<name>A0AAD2CUW6_9STRA</name>
<comment type="similarity">
    <text evidence="1">Belongs to the AB hydrolase superfamily. MetX family.</text>
</comment>
<organism evidence="5 6">
    <name type="scientific">Cylindrotheca closterium</name>
    <dbReference type="NCBI Taxonomy" id="2856"/>
    <lineage>
        <taxon>Eukaryota</taxon>
        <taxon>Sar</taxon>
        <taxon>Stramenopiles</taxon>
        <taxon>Ochrophyta</taxon>
        <taxon>Bacillariophyta</taxon>
        <taxon>Bacillariophyceae</taxon>
        <taxon>Bacillariophycidae</taxon>
        <taxon>Bacillariales</taxon>
        <taxon>Bacillariaceae</taxon>
        <taxon>Cylindrotheca</taxon>
    </lineage>
</organism>
<dbReference type="InterPro" id="IPR008220">
    <property type="entry name" value="HAT_MetX-like"/>
</dbReference>
<dbReference type="Proteomes" id="UP001295423">
    <property type="component" value="Unassembled WGS sequence"/>
</dbReference>
<gene>
    <name evidence="5" type="ORF">CYCCA115_LOCUS9541</name>
</gene>
<dbReference type="HAMAP" id="MF_00296">
    <property type="entry name" value="MetX_acyltransf"/>
    <property type="match status" value="1"/>
</dbReference>
<feature type="active site" evidence="3">
    <location>
        <position position="392"/>
    </location>
</feature>
<dbReference type="NCBIfam" id="TIGR01392">
    <property type="entry name" value="homoserO_Ac_trn"/>
    <property type="match status" value="1"/>
</dbReference>
<evidence type="ECO:0000313" key="6">
    <source>
        <dbReference type="Proteomes" id="UP001295423"/>
    </source>
</evidence>
<keyword evidence="6" id="KW-1185">Reference proteome</keyword>
<evidence type="ECO:0000313" key="5">
    <source>
        <dbReference type="EMBL" id="CAJ1945398.1"/>
    </source>
</evidence>
<reference evidence="5" key="1">
    <citation type="submission" date="2023-08" db="EMBL/GenBank/DDBJ databases">
        <authorList>
            <person name="Audoor S."/>
            <person name="Bilcke G."/>
        </authorList>
    </citation>
    <scope>NUCLEOTIDE SEQUENCE</scope>
</reference>
<comment type="caution">
    <text evidence="5">The sequence shown here is derived from an EMBL/GenBank/DDBJ whole genome shotgun (WGS) entry which is preliminary data.</text>
</comment>
<dbReference type="AlphaFoldDB" id="A0AAD2CUW6"/>
<dbReference type="GO" id="GO:0009092">
    <property type="term" value="P:homoserine metabolic process"/>
    <property type="evidence" value="ECO:0007669"/>
    <property type="project" value="TreeGrafter"/>
</dbReference>
<evidence type="ECO:0000256" key="2">
    <source>
        <dbReference type="ARBA" id="ARBA00022679"/>
    </source>
</evidence>